<gene>
    <name evidence="4" type="ORF">Cvel_15568</name>
</gene>
<keyword evidence="2" id="KW-0472">Membrane</keyword>
<evidence type="ECO:0000256" key="2">
    <source>
        <dbReference type="SAM" id="Phobius"/>
    </source>
</evidence>
<feature type="compositionally biased region" description="Basic and acidic residues" evidence="1">
    <location>
        <begin position="324"/>
        <end position="333"/>
    </location>
</feature>
<accession>A0A0G4F751</accession>
<feature type="compositionally biased region" description="Low complexity" evidence="1">
    <location>
        <begin position="291"/>
        <end position="315"/>
    </location>
</feature>
<feature type="transmembrane region" description="Helical" evidence="2">
    <location>
        <begin position="479"/>
        <end position="499"/>
    </location>
</feature>
<sequence>MVSSKLLKVLLCISSLSSQLCLFCAAFQGQKPLLKRSGRLPGRDRSRYPATVCEKKKSFFQNLAGFDPFERLFEEPIRDETKKLTAEQIAELQENVAWENPNTTPERAEIQAYLRKRYNELKASERDGGEDSHLLFSPALAGRTTLSGDIPPVFPSPFVEGGRGRTQRRLGGRDRRMERWKVFPKGGSVVLWMSAGGQEEVRGEGRGGGEEEETSTVNMFELAAAAEAEKKKQADAGKTIDDLEQEENEEQLLGPYLASLEASGQRLEGLETGRENRTGAEGSAQTEEGGESLLSGYLGGDSSSSSSSDDLLSGYTPIQSSVPKTEETGKGEGESPSALSSIREKFSQRMSDSDSTQIITEEPEDPLEADKTIRGWLKRQIYKTGMVETLRTTGEVDGVQIGDQPGMIPRAVAYRLWVNPFGNFEEAKKKYEETGEFEEIYKEDEDEDNDPKSYVNLPFLEQIKYELTTGLRYPTKEEFALDLLLVGLATVYIVAICFIGDFTTMYLTKLQGLVRLVGKALKQEMATGKIQGAQFVPGITQ</sequence>
<keyword evidence="2" id="KW-0812">Transmembrane</keyword>
<protein>
    <submittedName>
        <fullName evidence="4">Uncharacterized protein</fullName>
    </submittedName>
</protein>
<feature type="region of interest" description="Disordered" evidence="1">
    <location>
        <begin position="270"/>
        <end position="360"/>
    </location>
</feature>
<evidence type="ECO:0000313" key="4">
    <source>
        <dbReference type="EMBL" id="CEM08393.1"/>
    </source>
</evidence>
<organism evidence="4">
    <name type="scientific">Chromera velia CCMP2878</name>
    <dbReference type="NCBI Taxonomy" id="1169474"/>
    <lineage>
        <taxon>Eukaryota</taxon>
        <taxon>Sar</taxon>
        <taxon>Alveolata</taxon>
        <taxon>Colpodellida</taxon>
        <taxon>Chromeraceae</taxon>
        <taxon>Chromera</taxon>
    </lineage>
</organism>
<keyword evidence="2" id="KW-1133">Transmembrane helix</keyword>
<name>A0A0G4F751_9ALVE</name>
<dbReference type="EMBL" id="CDMZ01000173">
    <property type="protein sequence ID" value="CEM08393.1"/>
    <property type="molecule type" value="Genomic_DNA"/>
</dbReference>
<feature type="compositionally biased region" description="Polar residues" evidence="1">
    <location>
        <begin position="348"/>
        <end position="359"/>
    </location>
</feature>
<proteinExistence type="predicted"/>
<reference evidence="4" key="1">
    <citation type="submission" date="2014-11" db="EMBL/GenBank/DDBJ databases">
        <authorList>
            <person name="Otto D Thomas"/>
            <person name="Naeem Raeece"/>
        </authorList>
    </citation>
    <scope>NUCLEOTIDE SEQUENCE</scope>
</reference>
<feature type="chain" id="PRO_5005188189" evidence="3">
    <location>
        <begin position="27"/>
        <end position="541"/>
    </location>
</feature>
<evidence type="ECO:0000256" key="3">
    <source>
        <dbReference type="SAM" id="SignalP"/>
    </source>
</evidence>
<dbReference type="AlphaFoldDB" id="A0A0G4F751"/>
<feature type="signal peptide" evidence="3">
    <location>
        <begin position="1"/>
        <end position="26"/>
    </location>
</feature>
<evidence type="ECO:0000256" key="1">
    <source>
        <dbReference type="SAM" id="MobiDB-lite"/>
    </source>
</evidence>
<dbReference type="VEuPathDB" id="CryptoDB:Cvel_15568"/>
<keyword evidence="3" id="KW-0732">Signal</keyword>